<protein>
    <submittedName>
        <fullName evidence="1">Uncharacterized protein</fullName>
    </submittedName>
</protein>
<evidence type="ECO:0000313" key="2">
    <source>
        <dbReference type="Proteomes" id="UP000821865"/>
    </source>
</evidence>
<dbReference type="EMBL" id="CM023474">
    <property type="protein sequence ID" value="KAH7949504.1"/>
    <property type="molecule type" value="Genomic_DNA"/>
</dbReference>
<sequence length="624" mass="70782">MRGYREHSSRTWPIVLLCPLFLCLFVHYKAKPSRHQTRSVSPIGSLFDTPGCTMPLYPSFHCSIRHTNQTDVSLHWRCPGRRATVVYRRGSALYLNATRLAEYYGTGSAAHAVCSYCEVLRNETSGVPHDWGYKLGPSRPMVFGRDLAEEFVAVTCVAGIETLFTDYFLLPQLKNISDGRPGRRREGLMNVLVLGIDSTSRMNFNRHMKRTRRLLLEELNAFELLGYNKVGDSSFGNQIPLLTGKPADDVKRRFHHAIFDSLPLLWNVYAMQGYATLFLEEMPYYGLFSYPNYRGFHKPPTDYYPVPVLHAMEENGGIDNYCAGSRLKTQVFLDYLADVLRLNAHHGIPVFAYAWLSDVPHSNDHALLVLDEPVYGLLRDIQERKAFEDTALVLLSDHGARFGSNRATVIGRHEDKTPFAYVLLPRNFLRRHPGVAVNLEVNQRRLVTAYDMHTTLVALSRYPDASFNASLTTERGLSLLGRLPPERNCEDAFVPAEFCECIAAGSDLDEQSILVQSFANFVVGYLNSLNEANFPAMCVRWKLESVTDAFALDVRQAGKVLMRALVATRPVAHFEVYGEVRDGSQQRVMFVQRLDWYANQTECLPPNLWQKFCYCASMQSRPSA</sequence>
<reference evidence="1" key="1">
    <citation type="submission" date="2020-05" db="EMBL/GenBank/DDBJ databases">
        <title>Large-scale comparative analyses of tick genomes elucidate their genetic diversity and vector capacities.</title>
        <authorList>
            <person name="Jia N."/>
            <person name="Wang J."/>
            <person name="Shi W."/>
            <person name="Du L."/>
            <person name="Sun Y."/>
            <person name="Zhan W."/>
            <person name="Jiang J."/>
            <person name="Wang Q."/>
            <person name="Zhang B."/>
            <person name="Ji P."/>
            <person name="Sakyi L.B."/>
            <person name="Cui X."/>
            <person name="Yuan T."/>
            <person name="Jiang B."/>
            <person name="Yang W."/>
            <person name="Lam T.T.-Y."/>
            <person name="Chang Q."/>
            <person name="Ding S."/>
            <person name="Wang X."/>
            <person name="Zhu J."/>
            <person name="Ruan X."/>
            <person name="Zhao L."/>
            <person name="Wei J."/>
            <person name="Que T."/>
            <person name="Du C."/>
            <person name="Cheng J."/>
            <person name="Dai P."/>
            <person name="Han X."/>
            <person name="Huang E."/>
            <person name="Gao Y."/>
            <person name="Liu J."/>
            <person name="Shao H."/>
            <person name="Ye R."/>
            <person name="Li L."/>
            <person name="Wei W."/>
            <person name="Wang X."/>
            <person name="Wang C."/>
            <person name="Yang T."/>
            <person name="Huo Q."/>
            <person name="Li W."/>
            <person name="Guo W."/>
            <person name="Chen H."/>
            <person name="Zhou L."/>
            <person name="Ni X."/>
            <person name="Tian J."/>
            <person name="Zhou Y."/>
            <person name="Sheng Y."/>
            <person name="Liu T."/>
            <person name="Pan Y."/>
            <person name="Xia L."/>
            <person name="Li J."/>
            <person name="Zhao F."/>
            <person name="Cao W."/>
        </authorList>
    </citation>
    <scope>NUCLEOTIDE SEQUENCE</scope>
    <source>
        <strain evidence="1">Dsil-2018</strain>
    </source>
</reference>
<comment type="caution">
    <text evidence="1">The sequence shown here is derived from an EMBL/GenBank/DDBJ whole genome shotgun (WGS) entry which is preliminary data.</text>
</comment>
<name>A0ACB8CQY0_DERSI</name>
<gene>
    <name evidence="1" type="ORF">HPB49_011652</name>
</gene>
<keyword evidence="2" id="KW-1185">Reference proteome</keyword>
<evidence type="ECO:0000313" key="1">
    <source>
        <dbReference type="EMBL" id="KAH7949504.1"/>
    </source>
</evidence>
<dbReference type="Proteomes" id="UP000821865">
    <property type="component" value="Chromosome 5"/>
</dbReference>
<accession>A0ACB8CQY0</accession>
<organism evidence="1 2">
    <name type="scientific">Dermacentor silvarum</name>
    <name type="common">Tick</name>
    <dbReference type="NCBI Taxonomy" id="543639"/>
    <lineage>
        <taxon>Eukaryota</taxon>
        <taxon>Metazoa</taxon>
        <taxon>Ecdysozoa</taxon>
        <taxon>Arthropoda</taxon>
        <taxon>Chelicerata</taxon>
        <taxon>Arachnida</taxon>
        <taxon>Acari</taxon>
        <taxon>Parasitiformes</taxon>
        <taxon>Ixodida</taxon>
        <taxon>Ixodoidea</taxon>
        <taxon>Ixodidae</taxon>
        <taxon>Rhipicephalinae</taxon>
        <taxon>Dermacentor</taxon>
    </lineage>
</organism>
<proteinExistence type="predicted"/>